<protein>
    <recommendedName>
        <fullName evidence="11">DnaJ-domain-containing protein</fullName>
    </recommendedName>
</protein>
<feature type="region of interest" description="Disordered" evidence="6">
    <location>
        <begin position="398"/>
        <end position="452"/>
    </location>
</feature>
<dbReference type="PROSITE" id="PS51188">
    <property type="entry name" value="ZF_CR"/>
    <property type="match status" value="1"/>
</dbReference>
<organism evidence="9 10">
    <name type="scientific">Rhodotorula taiwanensis</name>
    <dbReference type="NCBI Taxonomy" id="741276"/>
    <lineage>
        <taxon>Eukaryota</taxon>
        <taxon>Fungi</taxon>
        <taxon>Dikarya</taxon>
        <taxon>Basidiomycota</taxon>
        <taxon>Pucciniomycotina</taxon>
        <taxon>Microbotryomycetes</taxon>
        <taxon>Sporidiobolales</taxon>
        <taxon>Sporidiobolaceae</taxon>
        <taxon>Rhodotorula</taxon>
    </lineage>
</organism>
<dbReference type="GO" id="GO:0008270">
    <property type="term" value="F:zinc ion binding"/>
    <property type="evidence" value="ECO:0007669"/>
    <property type="project" value="UniProtKB-KW"/>
</dbReference>
<dbReference type="InterPro" id="IPR018253">
    <property type="entry name" value="DnaJ_domain_CS"/>
</dbReference>
<keyword evidence="4 5" id="KW-0862">Zinc</keyword>
<dbReference type="InterPro" id="IPR008971">
    <property type="entry name" value="HSP40/DnaJ_pept-bd"/>
</dbReference>
<dbReference type="Pfam" id="PF01556">
    <property type="entry name" value="DnaJ_C"/>
    <property type="match status" value="1"/>
</dbReference>
<evidence type="ECO:0000259" key="7">
    <source>
        <dbReference type="PROSITE" id="PS50076"/>
    </source>
</evidence>
<evidence type="ECO:0000313" key="10">
    <source>
        <dbReference type="Proteomes" id="UP000237144"/>
    </source>
</evidence>
<evidence type="ECO:0000256" key="1">
    <source>
        <dbReference type="ARBA" id="ARBA00022723"/>
    </source>
</evidence>
<feature type="domain" description="J" evidence="7">
    <location>
        <begin position="6"/>
        <end position="75"/>
    </location>
</feature>
<dbReference type="Pfam" id="PF00684">
    <property type="entry name" value="DnaJ_CXXCXGXG"/>
    <property type="match status" value="1"/>
</dbReference>
<dbReference type="InterPro" id="IPR044713">
    <property type="entry name" value="DNJA1/2-like"/>
</dbReference>
<gene>
    <name evidence="9" type="ORF">BMF94_1487</name>
</gene>
<feature type="region of interest" description="Disordered" evidence="6">
    <location>
        <begin position="105"/>
        <end position="134"/>
    </location>
</feature>
<dbReference type="InterPro" id="IPR036410">
    <property type="entry name" value="HSP_DnaJ_Cys-rich_dom_sf"/>
</dbReference>
<dbReference type="PRINTS" id="PR00625">
    <property type="entry name" value="JDOMAIN"/>
</dbReference>
<dbReference type="CDD" id="cd10719">
    <property type="entry name" value="DnaJ_zf"/>
    <property type="match status" value="1"/>
</dbReference>
<feature type="domain" description="CR-type" evidence="8">
    <location>
        <begin position="147"/>
        <end position="231"/>
    </location>
</feature>
<dbReference type="SMART" id="SM00271">
    <property type="entry name" value="DnaJ"/>
    <property type="match status" value="1"/>
</dbReference>
<evidence type="ECO:0000313" key="9">
    <source>
        <dbReference type="EMBL" id="POY75417.1"/>
    </source>
</evidence>
<dbReference type="Gene3D" id="2.60.260.20">
    <property type="entry name" value="Urease metallochaperone UreE, N-terminal domain"/>
    <property type="match status" value="2"/>
</dbReference>
<comment type="caution">
    <text evidence="9">The sequence shown here is derived from an EMBL/GenBank/DDBJ whole genome shotgun (WGS) entry which is preliminary data.</text>
</comment>
<dbReference type="Pfam" id="PF00226">
    <property type="entry name" value="DnaJ"/>
    <property type="match status" value="1"/>
</dbReference>
<dbReference type="SUPFAM" id="SSF57938">
    <property type="entry name" value="DnaJ/Hsp40 cysteine-rich domain"/>
    <property type="match status" value="1"/>
</dbReference>
<evidence type="ECO:0000256" key="6">
    <source>
        <dbReference type="SAM" id="MobiDB-lite"/>
    </source>
</evidence>
<evidence type="ECO:0008006" key="11">
    <source>
        <dbReference type="Google" id="ProtNLM"/>
    </source>
</evidence>
<evidence type="ECO:0000256" key="2">
    <source>
        <dbReference type="ARBA" id="ARBA00022737"/>
    </source>
</evidence>
<evidence type="ECO:0000259" key="8">
    <source>
        <dbReference type="PROSITE" id="PS51188"/>
    </source>
</evidence>
<dbReference type="CDD" id="cd06257">
    <property type="entry name" value="DnaJ"/>
    <property type="match status" value="1"/>
</dbReference>
<proteinExistence type="predicted"/>
<evidence type="ECO:0000256" key="4">
    <source>
        <dbReference type="ARBA" id="ARBA00022833"/>
    </source>
</evidence>
<keyword evidence="1 5" id="KW-0479">Metal-binding</keyword>
<keyword evidence="10" id="KW-1185">Reference proteome</keyword>
<dbReference type="STRING" id="741276.A0A2S5BF74"/>
<dbReference type="PROSITE" id="PS00636">
    <property type="entry name" value="DNAJ_1"/>
    <property type="match status" value="1"/>
</dbReference>
<dbReference type="SUPFAM" id="SSF46565">
    <property type="entry name" value="Chaperone J-domain"/>
    <property type="match status" value="1"/>
</dbReference>
<dbReference type="InterPro" id="IPR001305">
    <property type="entry name" value="HSP_DnaJ_Cys-rich_dom"/>
</dbReference>
<dbReference type="GO" id="GO:0030544">
    <property type="term" value="F:Hsp70 protein binding"/>
    <property type="evidence" value="ECO:0007669"/>
    <property type="project" value="InterPro"/>
</dbReference>
<evidence type="ECO:0000256" key="5">
    <source>
        <dbReference type="PROSITE-ProRule" id="PRU00546"/>
    </source>
</evidence>
<evidence type="ECO:0000256" key="3">
    <source>
        <dbReference type="ARBA" id="ARBA00022771"/>
    </source>
</evidence>
<dbReference type="InterPro" id="IPR002939">
    <property type="entry name" value="DnaJ_C"/>
</dbReference>
<dbReference type="EMBL" id="PJQD01000015">
    <property type="protein sequence ID" value="POY75417.1"/>
    <property type="molecule type" value="Genomic_DNA"/>
</dbReference>
<dbReference type="Gene3D" id="2.10.230.10">
    <property type="entry name" value="Heat shock protein DnaJ, cysteine-rich domain"/>
    <property type="match status" value="1"/>
</dbReference>
<dbReference type="GO" id="GO:0051082">
    <property type="term" value="F:unfolded protein binding"/>
    <property type="evidence" value="ECO:0007669"/>
    <property type="project" value="InterPro"/>
</dbReference>
<dbReference type="GO" id="GO:0006457">
    <property type="term" value="P:protein folding"/>
    <property type="evidence" value="ECO:0007669"/>
    <property type="project" value="InterPro"/>
</dbReference>
<dbReference type="InterPro" id="IPR036869">
    <property type="entry name" value="J_dom_sf"/>
</dbReference>
<dbReference type="PANTHER" id="PTHR43888">
    <property type="entry name" value="DNAJ-LIKE-2, ISOFORM A-RELATED"/>
    <property type="match status" value="1"/>
</dbReference>
<accession>A0A2S5BF74</accession>
<dbReference type="AlphaFoldDB" id="A0A2S5BF74"/>
<name>A0A2S5BF74_9BASI</name>
<dbReference type="CDD" id="cd10747">
    <property type="entry name" value="DnaJ_C"/>
    <property type="match status" value="1"/>
</dbReference>
<dbReference type="Gene3D" id="1.10.287.110">
    <property type="entry name" value="DnaJ domain"/>
    <property type="match status" value="1"/>
</dbReference>
<dbReference type="SUPFAM" id="SSF49493">
    <property type="entry name" value="HSP40/DnaJ peptide-binding domain"/>
    <property type="match status" value="2"/>
</dbReference>
<keyword evidence="3 5" id="KW-0863">Zinc-finger</keyword>
<keyword evidence="2" id="KW-0677">Repeat</keyword>
<dbReference type="FunFam" id="2.10.230.10:FF:000001">
    <property type="entry name" value="DnaJ subfamily A member 2"/>
    <property type="match status" value="1"/>
</dbReference>
<reference evidence="9 10" key="1">
    <citation type="journal article" date="2018" name="Front. Microbiol.">
        <title>Prospects for Fungal Bioremediation of Acidic Radioactive Waste Sites: Characterization and Genome Sequence of Rhodotorula taiwanensis MD1149.</title>
        <authorList>
            <person name="Tkavc R."/>
            <person name="Matrosova V.Y."/>
            <person name="Grichenko O.E."/>
            <person name="Gostincar C."/>
            <person name="Volpe R.P."/>
            <person name="Klimenkova P."/>
            <person name="Gaidamakova E.K."/>
            <person name="Zhou C.E."/>
            <person name="Stewart B.J."/>
            <person name="Lyman M.G."/>
            <person name="Malfatti S.A."/>
            <person name="Rubinfeld B."/>
            <person name="Courtot M."/>
            <person name="Singh J."/>
            <person name="Dalgard C.L."/>
            <person name="Hamilton T."/>
            <person name="Frey K.G."/>
            <person name="Gunde-Cimerman N."/>
            <person name="Dugan L."/>
            <person name="Daly M.J."/>
        </authorList>
    </citation>
    <scope>NUCLEOTIDE SEQUENCE [LARGE SCALE GENOMIC DNA]</scope>
    <source>
        <strain evidence="9 10">MD1149</strain>
    </source>
</reference>
<dbReference type="PROSITE" id="PS50076">
    <property type="entry name" value="DNAJ_2"/>
    <property type="match status" value="1"/>
</dbReference>
<dbReference type="Proteomes" id="UP000237144">
    <property type="component" value="Unassembled WGS sequence"/>
</dbReference>
<feature type="zinc finger region" description="CR-type" evidence="5">
    <location>
        <begin position="147"/>
        <end position="231"/>
    </location>
</feature>
<dbReference type="OrthoDB" id="550424at2759"/>
<dbReference type="InterPro" id="IPR001623">
    <property type="entry name" value="DnaJ_domain"/>
</dbReference>
<sequence length="452" mass="49306">MVAETGLYDVLGVQPDATDAQIKKAYRKLALQHHPDKQSAAADGAPADSSRFQQIQHAWETLSDPDKRAEYDEYGEQGAAGGRGPGGGMDADAFFNDVFADMFGGGMGGHPHSHGAAGGPRPRQRRKTQTPPSQVDLSVSLEELFCGAHKTLLVERTRTCASCSGSGAKPNREAKPCVKCSGQGQTYAMRQMGPYVQRVPVKCTACQGRGLKVRDQDLCKKCKGSRTSRDKKRVEFELERGMHPGETIVVKGEGDESPDSSAPGDLHIVVRPLPHPTFTLVPPAPNRPTRPADLETTLSLTLSESILGFSRLILVHLDGRGLRTRQPGPGERGWRVLKTGDEVVIPGEGMWRKGERGDLVVKIEVEMPSQEWAMGLAERGGVETLRGLLPPRRPDLAAQAVDEGKETDEVELEEKVDKAEEDDTSWYHGTGRPYDEDDDGDYHRQGPSCEQQ</sequence>